<dbReference type="InterPro" id="IPR004821">
    <property type="entry name" value="Cyt_trans-like"/>
</dbReference>
<gene>
    <name evidence="4" type="ORF">METZ01_LOCUS246667</name>
</gene>
<dbReference type="NCBIfam" id="TIGR00125">
    <property type="entry name" value="cyt_tran_rel"/>
    <property type="match status" value="1"/>
</dbReference>
<accession>A0A382I4P5</accession>
<protein>
    <recommendedName>
        <fullName evidence="3">Cytidyltransferase-like domain-containing protein</fullName>
    </recommendedName>
</protein>
<keyword evidence="2" id="KW-0548">Nucleotidyltransferase</keyword>
<sequence length="64" mass="7269">MAPKKKDKDIRSNRTVLVSGKFEVLHPGHLRLFRFAHELGDRLIVGVLSDRLVAEQEPESHVVP</sequence>
<dbReference type="InterPro" id="IPR050385">
    <property type="entry name" value="Archaeal_FAD_synthase"/>
</dbReference>
<evidence type="ECO:0000256" key="1">
    <source>
        <dbReference type="ARBA" id="ARBA00022679"/>
    </source>
</evidence>
<dbReference type="InterPro" id="IPR014729">
    <property type="entry name" value="Rossmann-like_a/b/a_fold"/>
</dbReference>
<keyword evidence="1" id="KW-0808">Transferase</keyword>
<dbReference type="SUPFAM" id="SSF52374">
    <property type="entry name" value="Nucleotidylyl transferase"/>
    <property type="match status" value="1"/>
</dbReference>
<organism evidence="4">
    <name type="scientific">marine metagenome</name>
    <dbReference type="NCBI Taxonomy" id="408172"/>
    <lineage>
        <taxon>unclassified sequences</taxon>
        <taxon>metagenomes</taxon>
        <taxon>ecological metagenomes</taxon>
    </lineage>
</organism>
<reference evidence="4" key="1">
    <citation type="submission" date="2018-05" db="EMBL/GenBank/DDBJ databases">
        <authorList>
            <person name="Lanie J.A."/>
            <person name="Ng W.-L."/>
            <person name="Kazmierczak K.M."/>
            <person name="Andrzejewski T.M."/>
            <person name="Davidsen T.M."/>
            <person name="Wayne K.J."/>
            <person name="Tettelin H."/>
            <person name="Glass J.I."/>
            <person name="Rusch D."/>
            <person name="Podicherti R."/>
            <person name="Tsui H.-C.T."/>
            <person name="Winkler M.E."/>
        </authorList>
    </citation>
    <scope>NUCLEOTIDE SEQUENCE</scope>
</reference>
<feature type="non-terminal residue" evidence="4">
    <location>
        <position position="64"/>
    </location>
</feature>
<dbReference type="Gene3D" id="3.40.50.620">
    <property type="entry name" value="HUPs"/>
    <property type="match status" value="1"/>
</dbReference>
<dbReference type="PANTHER" id="PTHR43793">
    <property type="entry name" value="FAD SYNTHASE"/>
    <property type="match status" value="1"/>
</dbReference>
<dbReference type="EMBL" id="UINC01064799">
    <property type="protein sequence ID" value="SVB93813.1"/>
    <property type="molecule type" value="Genomic_DNA"/>
</dbReference>
<dbReference type="Pfam" id="PF01467">
    <property type="entry name" value="CTP_transf_like"/>
    <property type="match status" value="1"/>
</dbReference>
<dbReference type="AlphaFoldDB" id="A0A382I4P5"/>
<dbReference type="PANTHER" id="PTHR43793:SF1">
    <property type="entry name" value="FAD SYNTHASE"/>
    <property type="match status" value="1"/>
</dbReference>
<dbReference type="GO" id="GO:0016779">
    <property type="term" value="F:nucleotidyltransferase activity"/>
    <property type="evidence" value="ECO:0007669"/>
    <property type="project" value="UniProtKB-KW"/>
</dbReference>
<proteinExistence type="predicted"/>
<evidence type="ECO:0000313" key="4">
    <source>
        <dbReference type="EMBL" id="SVB93813.1"/>
    </source>
</evidence>
<feature type="domain" description="Cytidyltransferase-like" evidence="3">
    <location>
        <begin position="18"/>
        <end position="56"/>
    </location>
</feature>
<name>A0A382I4P5_9ZZZZ</name>
<evidence type="ECO:0000259" key="3">
    <source>
        <dbReference type="Pfam" id="PF01467"/>
    </source>
</evidence>
<evidence type="ECO:0000256" key="2">
    <source>
        <dbReference type="ARBA" id="ARBA00022695"/>
    </source>
</evidence>